<accession>A0A1I7WEV0</accession>
<proteinExistence type="predicted"/>
<feature type="compositionally biased region" description="Polar residues" evidence="1">
    <location>
        <begin position="7"/>
        <end position="16"/>
    </location>
</feature>
<keyword evidence="2" id="KW-1185">Reference proteome</keyword>
<dbReference type="WBParaSite" id="Hba_03449">
    <property type="protein sequence ID" value="Hba_03449"/>
    <property type="gene ID" value="Hba_03449"/>
</dbReference>
<protein>
    <submittedName>
        <fullName evidence="3">Uncharacterized protein</fullName>
    </submittedName>
</protein>
<reference evidence="3" key="1">
    <citation type="submission" date="2016-11" db="UniProtKB">
        <authorList>
            <consortium name="WormBaseParasite"/>
        </authorList>
    </citation>
    <scope>IDENTIFICATION</scope>
</reference>
<name>A0A1I7WEV0_HETBA</name>
<evidence type="ECO:0000256" key="1">
    <source>
        <dbReference type="SAM" id="MobiDB-lite"/>
    </source>
</evidence>
<organism evidence="2 3">
    <name type="scientific">Heterorhabditis bacteriophora</name>
    <name type="common">Entomopathogenic nematode worm</name>
    <dbReference type="NCBI Taxonomy" id="37862"/>
    <lineage>
        <taxon>Eukaryota</taxon>
        <taxon>Metazoa</taxon>
        <taxon>Ecdysozoa</taxon>
        <taxon>Nematoda</taxon>
        <taxon>Chromadorea</taxon>
        <taxon>Rhabditida</taxon>
        <taxon>Rhabditina</taxon>
        <taxon>Rhabditomorpha</taxon>
        <taxon>Strongyloidea</taxon>
        <taxon>Heterorhabditidae</taxon>
        <taxon>Heterorhabditis</taxon>
    </lineage>
</organism>
<dbReference type="AlphaFoldDB" id="A0A1I7WEV0"/>
<feature type="region of interest" description="Disordered" evidence="1">
    <location>
        <begin position="1"/>
        <end position="21"/>
    </location>
</feature>
<dbReference type="Proteomes" id="UP000095283">
    <property type="component" value="Unplaced"/>
</dbReference>
<sequence length="48" mass="5669">MPLHTKLITNPESASTHQRRRMTVRARLTRDVYYHVKICITNISMNTI</sequence>
<evidence type="ECO:0000313" key="2">
    <source>
        <dbReference type="Proteomes" id="UP000095283"/>
    </source>
</evidence>
<evidence type="ECO:0000313" key="3">
    <source>
        <dbReference type="WBParaSite" id="Hba_03449"/>
    </source>
</evidence>